<dbReference type="InterPro" id="IPR006796">
    <property type="entry name" value="Dickkopf_N"/>
</dbReference>
<dbReference type="PANTHER" id="PTHR12113">
    <property type="entry name" value="DICKKOPF3-LIKE 3"/>
    <property type="match status" value="1"/>
</dbReference>
<organism evidence="11 12">
    <name type="scientific">Triplophysa rosa</name>
    <name type="common">Cave loach</name>
    <dbReference type="NCBI Taxonomy" id="992332"/>
    <lineage>
        <taxon>Eukaryota</taxon>
        <taxon>Metazoa</taxon>
        <taxon>Chordata</taxon>
        <taxon>Craniata</taxon>
        <taxon>Vertebrata</taxon>
        <taxon>Euteleostomi</taxon>
        <taxon>Actinopterygii</taxon>
        <taxon>Neopterygii</taxon>
        <taxon>Teleostei</taxon>
        <taxon>Ostariophysi</taxon>
        <taxon>Cypriniformes</taxon>
        <taxon>Nemacheilidae</taxon>
        <taxon>Triplophysa</taxon>
    </lineage>
</organism>
<evidence type="ECO:0000256" key="1">
    <source>
        <dbReference type="ARBA" id="ARBA00004613"/>
    </source>
</evidence>
<evidence type="ECO:0000256" key="3">
    <source>
        <dbReference type="ARBA" id="ARBA00022473"/>
    </source>
</evidence>
<comment type="similarity">
    <text evidence="2">Belongs to the dickkopf family.</text>
</comment>
<evidence type="ECO:0000256" key="2">
    <source>
        <dbReference type="ARBA" id="ARBA00010842"/>
    </source>
</evidence>
<dbReference type="Pfam" id="PF04706">
    <property type="entry name" value="Dickkopf_N"/>
    <property type="match status" value="1"/>
</dbReference>
<evidence type="ECO:0000256" key="4">
    <source>
        <dbReference type="ARBA" id="ARBA00022525"/>
    </source>
</evidence>
<dbReference type="GO" id="GO:0039706">
    <property type="term" value="F:co-receptor binding"/>
    <property type="evidence" value="ECO:0007669"/>
    <property type="project" value="TreeGrafter"/>
</dbReference>
<keyword evidence="3" id="KW-0217">Developmental protein</keyword>
<keyword evidence="4" id="KW-0964">Secreted</keyword>
<evidence type="ECO:0000256" key="6">
    <source>
        <dbReference type="ARBA" id="ARBA00022729"/>
    </source>
</evidence>
<protein>
    <submittedName>
        <fullName evidence="11">Dickkopf-related protein 3</fullName>
    </submittedName>
</protein>
<comment type="subcellular location">
    <subcellularLocation>
        <location evidence="1">Secreted</location>
    </subcellularLocation>
</comment>
<evidence type="ECO:0000256" key="8">
    <source>
        <dbReference type="SAM" id="Coils"/>
    </source>
</evidence>
<dbReference type="CDD" id="cd23274">
    <property type="entry name" value="Dkk3_Cys2"/>
    <property type="match status" value="1"/>
</dbReference>
<dbReference type="GO" id="GO:0048019">
    <property type="term" value="F:receptor antagonist activity"/>
    <property type="evidence" value="ECO:0007669"/>
    <property type="project" value="TreeGrafter"/>
</dbReference>
<keyword evidence="7" id="KW-1015">Disulfide bond</keyword>
<comment type="caution">
    <text evidence="11">The sequence shown here is derived from an EMBL/GenBank/DDBJ whole genome shotgun (WGS) entry which is preliminary data.</text>
</comment>
<accession>A0A9W7X0X0</accession>
<name>A0A9W7X0X0_TRIRA</name>
<evidence type="ECO:0000259" key="10">
    <source>
        <dbReference type="Pfam" id="PF04706"/>
    </source>
</evidence>
<dbReference type="InterPro" id="IPR039863">
    <property type="entry name" value="DKK1-4"/>
</dbReference>
<dbReference type="InterPro" id="IPR047300">
    <property type="entry name" value="Dkk3_Cys2"/>
</dbReference>
<dbReference type="CDD" id="cd23014">
    <property type="entry name" value="Dkk3_N_Cys1"/>
    <property type="match status" value="1"/>
</dbReference>
<keyword evidence="8" id="KW-0175">Coiled coil</keyword>
<dbReference type="AlphaFoldDB" id="A0A9W7X0X0"/>
<dbReference type="Proteomes" id="UP001059041">
    <property type="component" value="Linkage Group LG3"/>
</dbReference>
<evidence type="ECO:0000256" key="7">
    <source>
        <dbReference type="ARBA" id="ARBA00023157"/>
    </source>
</evidence>
<dbReference type="PANTHER" id="PTHR12113:SF8">
    <property type="entry name" value="DICKKOPF-RELATED PROTEIN 3"/>
    <property type="match status" value="1"/>
</dbReference>
<reference evidence="11" key="1">
    <citation type="submission" date="2021-02" db="EMBL/GenBank/DDBJ databases">
        <title>Comparative genomics reveals that relaxation of natural selection precedes convergent phenotypic evolution of cavefish.</title>
        <authorList>
            <person name="Peng Z."/>
        </authorList>
    </citation>
    <scope>NUCLEOTIDE SEQUENCE</scope>
    <source>
        <tissue evidence="11">Muscle</tissue>
    </source>
</reference>
<sequence>MKFALLSFCVCLVVGSTVNRRGHGDIGETLEAHVAQGQTTLNEMFREVEKLMEDTKHKLEEAVHQMENESSKSLLHGRNLPASFHNETTTEIKLGNRTIQLIEKIDKETDNKTGKTQFSRTLIQSPVRWNEVDRECMIDEDCEDGSYCLYEIITSKCVPCQTANMECTKDEECCGEQLCVWGVCAHNRTKGQSGTICQYQNDCSPQHCCAFHKALLFPVCRPKPQEGQGCHNHPNQLMDLLLWDEEGPREHCPCAAGLNCQPLGNTSSETSHAFGIVSQIRFAHVL</sequence>
<feature type="chain" id="PRO_5040720937" evidence="9">
    <location>
        <begin position="16"/>
        <end position="286"/>
    </location>
</feature>
<evidence type="ECO:0000313" key="11">
    <source>
        <dbReference type="EMBL" id="KAI7812092.1"/>
    </source>
</evidence>
<gene>
    <name evidence="11" type="ORF">IRJ41_022367</name>
</gene>
<evidence type="ECO:0000256" key="9">
    <source>
        <dbReference type="SAM" id="SignalP"/>
    </source>
</evidence>
<dbReference type="InterPro" id="IPR047301">
    <property type="entry name" value="Dkk3_N"/>
</dbReference>
<keyword evidence="5" id="KW-0879">Wnt signaling pathway</keyword>
<dbReference type="GO" id="GO:0090090">
    <property type="term" value="P:negative regulation of canonical Wnt signaling pathway"/>
    <property type="evidence" value="ECO:0007669"/>
    <property type="project" value="TreeGrafter"/>
</dbReference>
<dbReference type="Gene3D" id="2.10.80.10">
    <property type="entry name" value="Lipase, subunit A"/>
    <property type="match status" value="1"/>
</dbReference>
<proteinExistence type="inferred from homology"/>
<dbReference type="EMBL" id="JAFHDT010000003">
    <property type="protein sequence ID" value="KAI7812092.1"/>
    <property type="molecule type" value="Genomic_DNA"/>
</dbReference>
<evidence type="ECO:0000256" key="5">
    <source>
        <dbReference type="ARBA" id="ARBA00022687"/>
    </source>
</evidence>
<evidence type="ECO:0000313" key="12">
    <source>
        <dbReference type="Proteomes" id="UP001059041"/>
    </source>
</evidence>
<dbReference type="GO" id="GO:0005615">
    <property type="term" value="C:extracellular space"/>
    <property type="evidence" value="ECO:0007669"/>
    <property type="project" value="TreeGrafter"/>
</dbReference>
<dbReference type="GO" id="GO:0016055">
    <property type="term" value="P:Wnt signaling pathway"/>
    <property type="evidence" value="ECO:0007669"/>
    <property type="project" value="UniProtKB-KW"/>
</dbReference>
<keyword evidence="6 9" id="KW-0732">Signal</keyword>
<keyword evidence="12" id="KW-1185">Reference proteome</keyword>
<feature type="coiled-coil region" evidence="8">
    <location>
        <begin position="45"/>
        <end position="72"/>
    </location>
</feature>
<feature type="domain" description="Dickkopf N-terminal cysteine-rich" evidence="10">
    <location>
        <begin position="135"/>
        <end position="185"/>
    </location>
</feature>
<feature type="signal peptide" evidence="9">
    <location>
        <begin position="1"/>
        <end position="15"/>
    </location>
</feature>